<reference evidence="1 2" key="1">
    <citation type="submission" date="2016-11" db="EMBL/GenBank/DDBJ databases">
        <authorList>
            <person name="Varghese N."/>
            <person name="Submissions S."/>
        </authorList>
    </citation>
    <scope>NUCLEOTIDE SEQUENCE [LARGE SCALE GENOMIC DNA]</scope>
    <source>
        <strain evidence="1 2">DSM 17919</strain>
    </source>
</reference>
<protein>
    <recommendedName>
        <fullName evidence="3">Lipoprotein</fullName>
    </recommendedName>
</protein>
<proteinExistence type="predicted"/>
<gene>
    <name evidence="1" type="ORF">SAMN05660830_00723</name>
</gene>
<evidence type="ECO:0000313" key="1">
    <source>
        <dbReference type="EMBL" id="SHI70623.1"/>
    </source>
</evidence>
<organism evidence="1 2">
    <name type="scientific">Halodesulfovibrio aestuarii</name>
    <dbReference type="NCBI Taxonomy" id="126333"/>
    <lineage>
        <taxon>Bacteria</taxon>
        <taxon>Pseudomonadati</taxon>
        <taxon>Thermodesulfobacteriota</taxon>
        <taxon>Desulfovibrionia</taxon>
        <taxon>Desulfovibrionales</taxon>
        <taxon>Desulfovibrionaceae</taxon>
        <taxon>Halodesulfovibrio</taxon>
    </lineage>
</organism>
<dbReference type="EMBL" id="FQZR01000002">
    <property type="protein sequence ID" value="SHI70623.1"/>
    <property type="molecule type" value="Genomic_DNA"/>
</dbReference>
<dbReference type="RefSeq" id="WP_020001848.1">
    <property type="nucleotide sequence ID" value="NZ_CP192219.1"/>
</dbReference>
<name>A0A8G2C7U1_9BACT</name>
<accession>A0A8G2C7U1</accession>
<dbReference type="Proteomes" id="UP000184001">
    <property type="component" value="Unassembled WGS sequence"/>
</dbReference>
<sequence>MKHFLCILIILLTGCAKQLPPPMPVLPDMQAELLQQNWPVEEAAFRVSGSLCLYSITIPVQGIVSMEKGGNVVSIAFLTQMGTSIFEARLTQDSYKMFTVSPMIKEHPQLEPILIRMARALYLPEPVSTLCTSEGKAHIAQLRCPEQNILYSYSVVPQRSDVIQLRRRINVENETTVYLKNWQDDHGTSYPTRLFYKDDGCGFIGRLTQKPLSCPHSITAEKAS</sequence>
<comment type="caution">
    <text evidence="1">The sequence shown here is derived from an EMBL/GenBank/DDBJ whole genome shotgun (WGS) entry which is preliminary data.</text>
</comment>
<dbReference type="PROSITE" id="PS51257">
    <property type="entry name" value="PROKAR_LIPOPROTEIN"/>
    <property type="match status" value="1"/>
</dbReference>
<dbReference type="AlphaFoldDB" id="A0A8G2C7U1"/>
<evidence type="ECO:0000313" key="2">
    <source>
        <dbReference type="Proteomes" id="UP000184001"/>
    </source>
</evidence>
<evidence type="ECO:0008006" key="3">
    <source>
        <dbReference type="Google" id="ProtNLM"/>
    </source>
</evidence>